<evidence type="ECO:0000259" key="7">
    <source>
        <dbReference type="Pfam" id="PF06886"/>
    </source>
</evidence>
<comment type="subcellular location">
    <subcellularLocation>
        <location evidence="1">Cytoplasm</location>
        <location evidence="1">Cytoskeleton</location>
    </subcellularLocation>
</comment>
<dbReference type="AlphaFoldDB" id="A0A8J6H624"/>
<organism evidence="8 9">
    <name type="scientific">Tenebrio molitor</name>
    <name type="common">Yellow mealworm beetle</name>
    <dbReference type="NCBI Taxonomy" id="7067"/>
    <lineage>
        <taxon>Eukaryota</taxon>
        <taxon>Metazoa</taxon>
        <taxon>Ecdysozoa</taxon>
        <taxon>Arthropoda</taxon>
        <taxon>Hexapoda</taxon>
        <taxon>Insecta</taxon>
        <taxon>Pterygota</taxon>
        <taxon>Neoptera</taxon>
        <taxon>Endopterygota</taxon>
        <taxon>Coleoptera</taxon>
        <taxon>Polyphaga</taxon>
        <taxon>Cucujiformia</taxon>
        <taxon>Tenebrionidae</taxon>
        <taxon>Tenebrio</taxon>
    </lineage>
</organism>
<evidence type="ECO:0000256" key="6">
    <source>
        <dbReference type="SAM" id="MobiDB-lite"/>
    </source>
</evidence>
<feature type="region of interest" description="Disordered" evidence="6">
    <location>
        <begin position="378"/>
        <end position="413"/>
    </location>
</feature>
<feature type="region of interest" description="Disordered" evidence="6">
    <location>
        <begin position="304"/>
        <end position="354"/>
    </location>
</feature>
<name>A0A8J6H624_TENMO</name>
<comment type="similarity">
    <text evidence="2">Belongs to the TPX2 family.</text>
</comment>
<evidence type="ECO:0000256" key="2">
    <source>
        <dbReference type="ARBA" id="ARBA00005885"/>
    </source>
</evidence>
<protein>
    <recommendedName>
        <fullName evidence="7">TPX2 C-terminal domain-containing protein</fullName>
    </recommendedName>
</protein>
<accession>A0A8J6H624</accession>
<dbReference type="GO" id="GO:0005819">
    <property type="term" value="C:spindle"/>
    <property type="evidence" value="ECO:0007669"/>
    <property type="project" value="InterPro"/>
</dbReference>
<reference evidence="8" key="1">
    <citation type="journal article" date="2020" name="J Insects Food Feed">
        <title>The yellow mealworm (Tenebrio molitor) genome: a resource for the emerging insects as food and feed industry.</title>
        <authorList>
            <person name="Eriksson T."/>
            <person name="Andere A."/>
            <person name="Kelstrup H."/>
            <person name="Emery V."/>
            <person name="Picard C."/>
        </authorList>
    </citation>
    <scope>NUCLEOTIDE SEQUENCE</scope>
    <source>
        <strain evidence="8">Stoneville</strain>
        <tissue evidence="8">Whole head</tissue>
    </source>
</reference>
<evidence type="ECO:0000313" key="9">
    <source>
        <dbReference type="Proteomes" id="UP000719412"/>
    </source>
</evidence>
<evidence type="ECO:0000256" key="4">
    <source>
        <dbReference type="ARBA" id="ARBA00023212"/>
    </source>
</evidence>
<dbReference type="GO" id="GO:0005874">
    <property type="term" value="C:microtubule"/>
    <property type="evidence" value="ECO:0007669"/>
    <property type="project" value="InterPro"/>
</dbReference>
<keyword evidence="3" id="KW-0963">Cytoplasm</keyword>
<feature type="region of interest" description="Disordered" evidence="6">
    <location>
        <begin position="93"/>
        <end position="144"/>
    </location>
</feature>
<dbReference type="Pfam" id="PF06886">
    <property type="entry name" value="TPX2"/>
    <property type="match status" value="1"/>
</dbReference>
<evidence type="ECO:0000256" key="3">
    <source>
        <dbReference type="ARBA" id="ARBA00022490"/>
    </source>
</evidence>
<dbReference type="PANTHER" id="PTHR14326:SF44">
    <property type="entry name" value="TARGETING PROTEIN FOR XKLP2"/>
    <property type="match status" value="1"/>
</dbReference>
<keyword evidence="9" id="KW-1185">Reference proteome</keyword>
<evidence type="ECO:0000256" key="5">
    <source>
        <dbReference type="SAM" id="Coils"/>
    </source>
</evidence>
<evidence type="ECO:0000313" key="8">
    <source>
        <dbReference type="EMBL" id="KAH0808586.1"/>
    </source>
</evidence>
<dbReference type="InterPro" id="IPR027329">
    <property type="entry name" value="TPX2_C"/>
</dbReference>
<keyword evidence="5" id="KW-0175">Coiled coil</keyword>
<gene>
    <name evidence="8" type="ORF">GEV33_014203</name>
</gene>
<feature type="compositionally biased region" description="Polar residues" evidence="6">
    <location>
        <begin position="108"/>
        <end position="122"/>
    </location>
</feature>
<dbReference type="PANTHER" id="PTHR14326">
    <property type="entry name" value="TARGETING PROTEIN FOR XKLP2"/>
    <property type="match status" value="1"/>
</dbReference>
<dbReference type="GO" id="GO:0060236">
    <property type="term" value="P:regulation of mitotic spindle organization"/>
    <property type="evidence" value="ECO:0007669"/>
    <property type="project" value="InterPro"/>
</dbReference>
<feature type="domain" description="TPX2 C-terminal" evidence="7">
    <location>
        <begin position="450"/>
        <end position="521"/>
    </location>
</feature>
<sequence length="543" mass="62491">MAEAFSFNARQYFDFSQDQDDLNSDSYFADIQQESVPTNGEPSVRPVLLEEVVETELSEPENDCFFSPMDNTGICGSTIYLRSKMRKSLSLNNLPTDDQLQKEEHGDSSLSSAMDDLNLSNHSQERPRSACSLKTSKAPSQEHINRLAQPKYFRSQDNLSKSKSMTLAEAVIKYQAGTPRRFRSKPSPRITKVAPFPWGGTKAHSPNLMTTKRVRPVTAISKEEQEQKEIEEARKFKIRAHPVNKKILKGPLKPQLDKKPATVAEPFKLTEVKRKEEVENHKVPNFKAQPLPKSLHNPFKLKATAQPVTEAHTPKFSKRLNKSTPNKVEKQEKKETPAKPLKLTGTRPVPFSFEKRDQQLMKKKEEFINKVLEEEKKAREFHARRPPKAILRSRNGSQDEISESGSSRSFKRSTEDLNATVFKAKPATVLTKKPFEPKKDDNHVVTIEAFQFATDQRLEARHKFDQQLKEKEEQAAELKRQQEEALRRYQEEEVARLRREMEHKAQPIKKYKEVVIKSANKVTEPVSPKFHTDRIRNKENIEQ</sequence>
<evidence type="ECO:0000256" key="1">
    <source>
        <dbReference type="ARBA" id="ARBA00004245"/>
    </source>
</evidence>
<feature type="compositionally biased region" description="Basic and acidic residues" evidence="6">
    <location>
        <begin position="327"/>
        <end position="337"/>
    </location>
</feature>
<dbReference type="EMBL" id="JABDTM020028655">
    <property type="protein sequence ID" value="KAH0808586.1"/>
    <property type="molecule type" value="Genomic_DNA"/>
</dbReference>
<dbReference type="InterPro" id="IPR009675">
    <property type="entry name" value="TPX2_fam"/>
</dbReference>
<dbReference type="Proteomes" id="UP000719412">
    <property type="component" value="Unassembled WGS sequence"/>
</dbReference>
<feature type="coiled-coil region" evidence="5">
    <location>
        <begin position="461"/>
        <end position="500"/>
    </location>
</feature>
<comment type="caution">
    <text evidence="8">The sequence shown here is derived from an EMBL/GenBank/DDBJ whole genome shotgun (WGS) entry which is preliminary data.</text>
</comment>
<keyword evidence="4" id="KW-0206">Cytoskeleton</keyword>
<proteinExistence type="inferred from homology"/>
<reference evidence="8" key="2">
    <citation type="submission" date="2021-08" db="EMBL/GenBank/DDBJ databases">
        <authorList>
            <person name="Eriksson T."/>
        </authorList>
    </citation>
    <scope>NUCLEOTIDE SEQUENCE</scope>
    <source>
        <strain evidence="8">Stoneville</strain>
        <tissue evidence="8">Whole head</tissue>
    </source>
</reference>